<feature type="region of interest" description="Disordered" evidence="7">
    <location>
        <begin position="215"/>
        <end position="244"/>
    </location>
</feature>
<keyword evidence="11" id="KW-1185">Reference proteome</keyword>
<name>A0A9D3V870_9ROSI</name>
<evidence type="ECO:0000259" key="9">
    <source>
        <dbReference type="PROSITE" id="PS51371"/>
    </source>
</evidence>
<dbReference type="SMART" id="SM00116">
    <property type="entry name" value="CBS"/>
    <property type="match status" value="1"/>
</dbReference>
<keyword evidence="8" id="KW-0812">Transmembrane</keyword>
<keyword evidence="4 6" id="KW-0129">CBS domain</keyword>
<evidence type="ECO:0000256" key="6">
    <source>
        <dbReference type="PROSITE-ProRule" id="PRU00703"/>
    </source>
</evidence>
<dbReference type="PROSITE" id="PS51371">
    <property type="entry name" value="CBS"/>
    <property type="match status" value="1"/>
</dbReference>
<dbReference type="Gene3D" id="3.10.580.10">
    <property type="entry name" value="CBS-domain"/>
    <property type="match status" value="1"/>
</dbReference>
<keyword evidence="1" id="KW-0813">Transport</keyword>
<dbReference type="InterPro" id="IPR051280">
    <property type="entry name" value="Cl-channel/antiporter"/>
</dbReference>
<keyword evidence="8" id="KW-1133">Transmembrane helix</keyword>
<organism evidence="10 11">
    <name type="scientific">Gossypium stocksii</name>
    <dbReference type="NCBI Taxonomy" id="47602"/>
    <lineage>
        <taxon>Eukaryota</taxon>
        <taxon>Viridiplantae</taxon>
        <taxon>Streptophyta</taxon>
        <taxon>Embryophyta</taxon>
        <taxon>Tracheophyta</taxon>
        <taxon>Spermatophyta</taxon>
        <taxon>Magnoliopsida</taxon>
        <taxon>eudicotyledons</taxon>
        <taxon>Gunneridae</taxon>
        <taxon>Pentapetalae</taxon>
        <taxon>rosids</taxon>
        <taxon>malvids</taxon>
        <taxon>Malvales</taxon>
        <taxon>Malvaceae</taxon>
        <taxon>Malvoideae</taxon>
        <taxon>Gossypium</taxon>
    </lineage>
</organism>
<evidence type="ECO:0000313" key="10">
    <source>
        <dbReference type="EMBL" id="KAH1074047.1"/>
    </source>
</evidence>
<keyword evidence="3" id="KW-0406">Ion transport</keyword>
<dbReference type="OrthoDB" id="428525at2759"/>
<evidence type="ECO:0000256" key="8">
    <source>
        <dbReference type="SAM" id="Phobius"/>
    </source>
</evidence>
<dbReference type="Gene3D" id="1.10.3080.10">
    <property type="entry name" value="Clc chloride channel"/>
    <property type="match status" value="1"/>
</dbReference>
<sequence>MLCGFWFLGGWKCDTRDGFRVKIEFFSCFALEVMFYTLAIITFGTTVPAGQFVPGIMIGSTYDRLICTFGAASFLGGSMRMIVSLCVIMVEITNNTRNRETLVIGLMLRSLRLDSSLCLQHNFSEFAKPVSSKGISINDIHLSLDDLEMYIDLEPFLNPSPYVVPEDMSLTKVYNIFRQLRLRHIFVVPRASRVIGVITRKDLLIEEEIDSTTMELQSTSVSMPSSSAGGVGSANSAALRRNSK</sequence>
<feature type="transmembrane region" description="Helical" evidence="8">
    <location>
        <begin position="33"/>
        <end position="53"/>
    </location>
</feature>
<dbReference type="InterPro" id="IPR000644">
    <property type="entry name" value="CBS_dom"/>
</dbReference>
<reference evidence="10 11" key="1">
    <citation type="journal article" date="2021" name="Plant Biotechnol. J.">
        <title>Multi-omics assisted identification of the key and species-specific regulatory components of drought-tolerant mechanisms in Gossypium stocksii.</title>
        <authorList>
            <person name="Yu D."/>
            <person name="Ke L."/>
            <person name="Zhang D."/>
            <person name="Wu Y."/>
            <person name="Sun Y."/>
            <person name="Mei J."/>
            <person name="Sun J."/>
            <person name="Sun Y."/>
        </authorList>
    </citation>
    <scope>NUCLEOTIDE SEQUENCE [LARGE SCALE GENOMIC DNA]</scope>
    <source>
        <strain evidence="11">cv. E1</strain>
        <tissue evidence="10">Leaf</tissue>
    </source>
</reference>
<dbReference type="Pfam" id="PF00571">
    <property type="entry name" value="CBS"/>
    <property type="match status" value="1"/>
</dbReference>
<accession>A0A9D3V870</accession>
<protein>
    <recommendedName>
        <fullName evidence="9">CBS domain-containing protein</fullName>
    </recommendedName>
</protein>
<dbReference type="AlphaFoldDB" id="A0A9D3V870"/>
<dbReference type="InterPro" id="IPR046342">
    <property type="entry name" value="CBS_dom_sf"/>
</dbReference>
<keyword evidence="2" id="KW-0677">Repeat</keyword>
<keyword evidence="5" id="KW-0868">Chloride</keyword>
<keyword evidence="8" id="KW-0472">Membrane</keyword>
<dbReference type="Proteomes" id="UP000828251">
    <property type="component" value="Unassembled WGS sequence"/>
</dbReference>
<evidence type="ECO:0000256" key="1">
    <source>
        <dbReference type="ARBA" id="ARBA00022448"/>
    </source>
</evidence>
<evidence type="ECO:0000256" key="3">
    <source>
        <dbReference type="ARBA" id="ARBA00023065"/>
    </source>
</evidence>
<comment type="caution">
    <text evidence="10">The sequence shown here is derived from an EMBL/GenBank/DDBJ whole genome shotgun (WGS) entry which is preliminary data.</text>
</comment>
<proteinExistence type="predicted"/>
<dbReference type="GO" id="GO:0015108">
    <property type="term" value="F:chloride transmembrane transporter activity"/>
    <property type="evidence" value="ECO:0007669"/>
    <property type="project" value="TreeGrafter"/>
</dbReference>
<evidence type="ECO:0000256" key="4">
    <source>
        <dbReference type="ARBA" id="ARBA00023122"/>
    </source>
</evidence>
<dbReference type="EMBL" id="JAIQCV010000008">
    <property type="protein sequence ID" value="KAH1074047.1"/>
    <property type="molecule type" value="Genomic_DNA"/>
</dbReference>
<feature type="compositionally biased region" description="Low complexity" evidence="7">
    <location>
        <begin position="218"/>
        <end position="238"/>
    </location>
</feature>
<dbReference type="SUPFAM" id="SSF54631">
    <property type="entry name" value="CBS-domain pair"/>
    <property type="match status" value="1"/>
</dbReference>
<evidence type="ECO:0000313" key="11">
    <source>
        <dbReference type="Proteomes" id="UP000828251"/>
    </source>
</evidence>
<dbReference type="SUPFAM" id="SSF81340">
    <property type="entry name" value="Clc chloride channel"/>
    <property type="match status" value="1"/>
</dbReference>
<dbReference type="InterPro" id="IPR014743">
    <property type="entry name" value="Cl-channel_core"/>
</dbReference>
<dbReference type="PANTHER" id="PTHR11689">
    <property type="entry name" value="CHLORIDE CHANNEL PROTEIN CLC FAMILY MEMBER"/>
    <property type="match status" value="1"/>
</dbReference>
<evidence type="ECO:0000256" key="5">
    <source>
        <dbReference type="ARBA" id="ARBA00023214"/>
    </source>
</evidence>
<feature type="transmembrane region" description="Helical" evidence="8">
    <location>
        <begin position="65"/>
        <end position="90"/>
    </location>
</feature>
<dbReference type="PANTHER" id="PTHR11689:SF136">
    <property type="entry name" value="H(+)_CL(-) EXCHANGE TRANSPORTER 7"/>
    <property type="match status" value="1"/>
</dbReference>
<evidence type="ECO:0000256" key="2">
    <source>
        <dbReference type="ARBA" id="ARBA00022737"/>
    </source>
</evidence>
<feature type="domain" description="CBS" evidence="9">
    <location>
        <begin position="157"/>
        <end position="214"/>
    </location>
</feature>
<evidence type="ECO:0000256" key="7">
    <source>
        <dbReference type="SAM" id="MobiDB-lite"/>
    </source>
</evidence>
<dbReference type="FunFam" id="3.10.580.10:FF:000087">
    <property type="entry name" value="Chloride channel protein"/>
    <property type="match status" value="1"/>
</dbReference>
<gene>
    <name evidence="10" type="ORF">J1N35_026375</name>
</gene>